<feature type="region of interest" description="Disordered" evidence="1">
    <location>
        <begin position="146"/>
        <end position="194"/>
    </location>
</feature>
<evidence type="ECO:0000313" key="2">
    <source>
        <dbReference type="EMBL" id="KAK8887598.1"/>
    </source>
</evidence>
<evidence type="ECO:0000256" key="1">
    <source>
        <dbReference type="SAM" id="MobiDB-lite"/>
    </source>
</evidence>
<dbReference type="Proteomes" id="UP001470230">
    <property type="component" value="Unassembled WGS sequence"/>
</dbReference>
<keyword evidence="3" id="KW-1185">Reference proteome</keyword>
<proteinExistence type="predicted"/>
<reference evidence="2 3" key="1">
    <citation type="submission" date="2024-04" db="EMBL/GenBank/DDBJ databases">
        <title>Tritrichomonas musculus Genome.</title>
        <authorList>
            <person name="Alves-Ferreira E."/>
            <person name="Grigg M."/>
            <person name="Lorenzi H."/>
            <person name="Galac M."/>
        </authorList>
    </citation>
    <scope>NUCLEOTIDE SEQUENCE [LARGE SCALE GENOMIC DNA]</scope>
    <source>
        <strain evidence="2 3">EAF2021</strain>
    </source>
</reference>
<sequence length="265" mass="29814">MNNNSEFVLEFVVHTITCKNTSVRSSPLVITLPGCPDIILNAKSASVCKITYEKGKRISFTHSHLVNLKASFILVRGHGDPTIRSACSFDFFELTTANDDSVPLVYEVEIGMIKPNGSFFGMMNCTFQIMPTYEYKQALQQTSSRSSVLNTTRSYSKTQTPRKITSRQISVKAQTSTLQTPRSGNFQTQRNDIPDLSLSKNLSAKLSTRSTLNGSIHERYMKKNERWIGPHLSTVSEDQRSKRTVSVSRNSSSRSRKSILNQNDW</sequence>
<gene>
    <name evidence="2" type="ORF">M9Y10_038649</name>
</gene>
<evidence type="ECO:0000313" key="3">
    <source>
        <dbReference type="Proteomes" id="UP001470230"/>
    </source>
</evidence>
<feature type="region of interest" description="Disordered" evidence="1">
    <location>
        <begin position="231"/>
        <end position="265"/>
    </location>
</feature>
<name>A0ABR2K9T7_9EUKA</name>
<evidence type="ECO:0008006" key="4">
    <source>
        <dbReference type="Google" id="ProtNLM"/>
    </source>
</evidence>
<dbReference type="EMBL" id="JAPFFF010000006">
    <property type="protein sequence ID" value="KAK8887598.1"/>
    <property type="molecule type" value="Genomic_DNA"/>
</dbReference>
<accession>A0ABR2K9T7</accession>
<feature type="compositionally biased region" description="Polar residues" evidence="1">
    <location>
        <begin position="146"/>
        <end position="191"/>
    </location>
</feature>
<feature type="compositionally biased region" description="Low complexity" evidence="1">
    <location>
        <begin position="244"/>
        <end position="253"/>
    </location>
</feature>
<organism evidence="2 3">
    <name type="scientific">Tritrichomonas musculus</name>
    <dbReference type="NCBI Taxonomy" id="1915356"/>
    <lineage>
        <taxon>Eukaryota</taxon>
        <taxon>Metamonada</taxon>
        <taxon>Parabasalia</taxon>
        <taxon>Tritrichomonadida</taxon>
        <taxon>Tritrichomonadidae</taxon>
        <taxon>Tritrichomonas</taxon>
    </lineage>
</organism>
<protein>
    <recommendedName>
        <fullName evidence="4">C2 NT-type domain-containing protein</fullName>
    </recommendedName>
</protein>
<comment type="caution">
    <text evidence="2">The sequence shown here is derived from an EMBL/GenBank/DDBJ whole genome shotgun (WGS) entry which is preliminary data.</text>
</comment>